<organism evidence="2 3">
    <name type="scientific">Chitinophaga solisilvae</name>
    <dbReference type="NCBI Taxonomy" id="1233460"/>
    <lineage>
        <taxon>Bacteria</taxon>
        <taxon>Pseudomonadati</taxon>
        <taxon>Bacteroidota</taxon>
        <taxon>Chitinophagia</taxon>
        <taxon>Chitinophagales</taxon>
        <taxon>Chitinophagaceae</taxon>
        <taxon>Chitinophaga</taxon>
    </lineage>
</organism>
<dbReference type="InterPro" id="IPR001173">
    <property type="entry name" value="Glyco_trans_2-like"/>
</dbReference>
<evidence type="ECO:0000313" key="2">
    <source>
        <dbReference type="EMBL" id="NSL87219.1"/>
    </source>
</evidence>
<evidence type="ECO:0000259" key="1">
    <source>
        <dbReference type="Pfam" id="PF00535"/>
    </source>
</evidence>
<dbReference type="AlphaFoldDB" id="A0A433WMA8"/>
<name>A0A433WMA8_9BACT</name>
<reference evidence="2" key="1">
    <citation type="submission" date="2020-05" db="EMBL/GenBank/DDBJ databases">
        <title>Chitinophaga laudate sp. nov., isolated from a tropical peat swamp.</title>
        <authorList>
            <person name="Goh C.B.S."/>
            <person name="Lee M.S."/>
            <person name="Parimannan S."/>
            <person name="Pasbakhsh P."/>
            <person name="Yule C.M."/>
            <person name="Rajandas H."/>
            <person name="Loke S."/>
            <person name="Croft L."/>
            <person name="Tan J.B.L."/>
        </authorList>
    </citation>
    <scope>NUCLEOTIDE SEQUENCE</scope>
    <source>
        <strain evidence="2">Mgbs1</strain>
    </source>
</reference>
<dbReference type="GO" id="GO:0016758">
    <property type="term" value="F:hexosyltransferase activity"/>
    <property type="evidence" value="ECO:0007669"/>
    <property type="project" value="UniProtKB-ARBA"/>
</dbReference>
<gene>
    <name evidence="2" type="ORF">ECE50_010290</name>
</gene>
<sequence>MQQPKISCLCISGSRPHLLENTIRCFVAQTYPEKELIIVSRGEDPEYTRITAAFADQGVRYYGVDAAAETTLGELRNIALQQAGGDYFCVWDDDDWHHARRLEIQYNAAVSNAKQGTVLAYSLLYDQTRGEAFLSDPVLPPGTILCSMEALTEQMRYAPINSGEDTHFLTSLVGGNLLFPLVCPVLYIYVFHGSNTVSAAHFSKMVSTALPAGISAVIGDIIAGRRSVEDASAWLSSKEVLRELNYFNPLAKM</sequence>
<feature type="domain" description="Glycosyltransferase 2-like" evidence="1">
    <location>
        <begin position="16"/>
        <end position="119"/>
    </location>
</feature>
<dbReference type="Pfam" id="PF00535">
    <property type="entry name" value="Glycos_transf_2"/>
    <property type="match status" value="1"/>
</dbReference>
<dbReference type="InterPro" id="IPR029044">
    <property type="entry name" value="Nucleotide-diphossugar_trans"/>
</dbReference>
<dbReference type="CDD" id="cd00761">
    <property type="entry name" value="Glyco_tranf_GTA_type"/>
    <property type="match status" value="1"/>
</dbReference>
<dbReference type="Gene3D" id="3.90.550.10">
    <property type="entry name" value="Spore Coat Polysaccharide Biosynthesis Protein SpsA, Chain A"/>
    <property type="match status" value="1"/>
</dbReference>
<dbReference type="Proteomes" id="UP000281028">
    <property type="component" value="Unassembled WGS sequence"/>
</dbReference>
<protein>
    <submittedName>
        <fullName evidence="2">Glycosyltransferase family 2 protein</fullName>
    </submittedName>
</protein>
<dbReference type="PANTHER" id="PTHR22916:SF3">
    <property type="entry name" value="UDP-GLCNAC:BETAGAL BETA-1,3-N-ACETYLGLUCOSAMINYLTRANSFERASE-LIKE PROTEIN 1"/>
    <property type="match status" value="1"/>
</dbReference>
<comment type="caution">
    <text evidence="2">The sequence shown here is derived from an EMBL/GenBank/DDBJ whole genome shotgun (WGS) entry which is preliminary data.</text>
</comment>
<keyword evidence="3" id="KW-1185">Reference proteome</keyword>
<dbReference type="EMBL" id="RIAR02000001">
    <property type="protein sequence ID" value="NSL87219.1"/>
    <property type="molecule type" value="Genomic_DNA"/>
</dbReference>
<proteinExistence type="predicted"/>
<evidence type="ECO:0000313" key="3">
    <source>
        <dbReference type="Proteomes" id="UP000281028"/>
    </source>
</evidence>
<accession>A0A433WMA8</accession>
<dbReference type="SUPFAM" id="SSF53448">
    <property type="entry name" value="Nucleotide-diphospho-sugar transferases"/>
    <property type="match status" value="1"/>
</dbReference>
<dbReference type="OrthoDB" id="597270at2"/>
<dbReference type="PANTHER" id="PTHR22916">
    <property type="entry name" value="GLYCOSYLTRANSFERASE"/>
    <property type="match status" value="1"/>
</dbReference>